<evidence type="ECO:0008006" key="2">
    <source>
        <dbReference type="Google" id="ProtNLM"/>
    </source>
</evidence>
<reference evidence="1" key="1">
    <citation type="journal article" date="2020" name="Nature">
        <title>Giant virus diversity and host interactions through global metagenomics.</title>
        <authorList>
            <person name="Schulz F."/>
            <person name="Roux S."/>
            <person name="Paez-Espino D."/>
            <person name="Jungbluth S."/>
            <person name="Walsh D.A."/>
            <person name="Denef V.J."/>
            <person name="McMahon K.D."/>
            <person name="Konstantinidis K.T."/>
            <person name="Eloe-Fadrosh E.A."/>
            <person name="Kyrpides N.C."/>
            <person name="Woyke T."/>
        </authorList>
    </citation>
    <scope>NUCLEOTIDE SEQUENCE</scope>
    <source>
        <strain evidence="1">GVMAG-S-3300012919-55</strain>
    </source>
</reference>
<name>A0A6C0KNV6_9ZZZZ</name>
<dbReference type="AlphaFoldDB" id="A0A6C0KNV6"/>
<proteinExistence type="predicted"/>
<protein>
    <recommendedName>
        <fullName evidence="2">NET domain-containing protein</fullName>
    </recommendedName>
</protein>
<accession>A0A6C0KNV6</accession>
<dbReference type="EMBL" id="MN740922">
    <property type="protein sequence ID" value="QHU18044.1"/>
    <property type="molecule type" value="Genomic_DNA"/>
</dbReference>
<sequence>MDKNIQLEDLVSKIDNMEKCHHIEILRIIKESSPNVCISENKNGSFINMNELNSNTIEEIHTYIRLNDTIEEDIQHHETLKNTIIETFIS</sequence>
<evidence type="ECO:0000313" key="1">
    <source>
        <dbReference type="EMBL" id="QHU18044.1"/>
    </source>
</evidence>
<organism evidence="1">
    <name type="scientific">viral metagenome</name>
    <dbReference type="NCBI Taxonomy" id="1070528"/>
    <lineage>
        <taxon>unclassified sequences</taxon>
        <taxon>metagenomes</taxon>
        <taxon>organismal metagenomes</taxon>
    </lineage>
</organism>